<dbReference type="PANTHER" id="PTHR11669">
    <property type="entry name" value="REPLICATION FACTOR C / DNA POLYMERASE III GAMMA-TAU SUBUNIT"/>
    <property type="match status" value="1"/>
</dbReference>
<evidence type="ECO:0000313" key="1">
    <source>
        <dbReference type="EMBL" id="APP88084.1"/>
    </source>
</evidence>
<dbReference type="SUPFAM" id="SSF52540">
    <property type="entry name" value="P-loop containing nucleoside triphosphate hydrolases"/>
    <property type="match status" value="1"/>
</dbReference>
<dbReference type="Gene3D" id="3.40.50.300">
    <property type="entry name" value="P-loop containing nucleotide triphosphate hydrolases"/>
    <property type="match status" value="1"/>
</dbReference>
<reference evidence="1" key="1">
    <citation type="journal article" date="2017" name="Protist">
        <title>Diversity of the Photosynthetic Paulinella Species, with the Description of Paulinella micropora sp. nov. and the Chromatophore Genome Sequence for strain KR01.</title>
        <authorList>
            <person name="Lhee D."/>
            <person name="Yang E.C."/>
            <person name="Kim J.I."/>
            <person name="Nakayama T."/>
            <person name="Zuccarello G."/>
            <person name="Andersen R.A."/>
            <person name="Yoon H.S."/>
        </authorList>
    </citation>
    <scope>NUCLEOTIDE SEQUENCE</scope>
    <source>
        <strain evidence="2">FK01</strain>
        <strain evidence="1">KR01</strain>
    </source>
</reference>
<organism evidence="1">
    <name type="scientific">Paulinella micropora</name>
    <dbReference type="NCBI Taxonomy" id="1928728"/>
    <lineage>
        <taxon>Eukaryota</taxon>
        <taxon>Sar</taxon>
        <taxon>Rhizaria</taxon>
        <taxon>Cercozoa</taxon>
        <taxon>Imbricatea</taxon>
        <taxon>Silicofilosea</taxon>
        <taxon>Euglyphida</taxon>
        <taxon>Paulinellidae</taxon>
        <taxon>Paulinella</taxon>
    </lineage>
</organism>
<name>A0A1L5YBP7_9EUKA</name>
<evidence type="ECO:0000313" key="2">
    <source>
        <dbReference type="EMBL" id="AQX44851.1"/>
    </source>
</evidence>
<dbReference type="GO" id="GO:0006261">
    <property type="term" value="P:DNA-templated DNA replication"/>
    <property type="evidence" value="ECO:0007669"/>
    <property type="project" value="TreeGrafter"/>
</dbReference>
<protein>
    <submittedName>
        <fullName evidence="1">DNA polymerase III subunit delta</fullName>
    </submittedName>
</protein>
<dbReference type="InterPro" id="IPR027417">
    <property type="entry name" value="P-loop_NTPase"/>
</dbReference>
<dbReference type="InterPro" id="IPR050238">
    <property type="entry name" value="DNA_Rep/Repair_Clamp_Loader"/>
</dbReference>
<gene>
    <name evidence="1" type="primary">dnaX</name>
    <name evidence="1" type="ORF">PCKR_297</name>
    <name evidence="2" type="ORF">PFK_297</name>
</gene>
<geneLocation type="plastid" evidence="1"/>
<accession>A0A1L5YBP7</accession>
<keyword evidence="1" id="KW-0934">Plastid</keyword>
<dbReference type="Pfam" id="PF13177">
    <property type="entry name" value="DNA_pol3_delta2"/>
    <property type="match status" value="1"/>
</dbReference>
<dbReference type="EMBL" id="KX897545">
    <property type="protein sequence ID" value="APP88084.1"/>
    <property type="molecule type" value="Genomic_DNA"/>
</dbReference>
<dbReference type="EMBL" id="KY124271">
    <property type="protein sequence ID" value="AQX44851.1"/>
    <property type="molecule type" value="Genomic_DNA"/>
</dbReference>
<sequence length="315" mass="35862">MSKLFLDLLGQSQAKELLLSSLIHRKIAPAYLFYGPKGVGRTIGVLRFLEGLVSGIDGNASLRSKLTEHNYTDMVWIEPTCQIKGELVSVSELSHLNVYQRTSIQIRLQQIKQALTFLSEQPLEGPLSIAVIEHSELMSEGASNALLKTLEDPGRSIFILITDTPAKIPTTIRSRCQHVPFVSLDRQTFNKVVDLKIERATSYPPELLELAAGSPGSFIYHIRQWQSLPNKIAERLLKLTMSSLEVLNLARDLSETLDHSQQIWLLNWWQWQLWNRHFSIDQQAQLELLRTQLTSYVDARLAWEVALLEIRLTLI</sequence>
<proteinExistence type="predicted"/>
<dbReference type="PANTHER" id="PTHR11669:SF8">
    <property type="entry name" value="DNA POLYMERASE III SUBUNIT DELTA"/>
    <property type="match status" value="1"/>
</dbReference>
<dbReference type="NCBIfam" id="NF005638">
    <property type="entry name" value="PRK07399.1"/>
    <property type="match status" value="1"/>
</dbReference>
<dbReference type="AlphaFoldDB" id="A0A1L5YBP7"/>